<proteinExistence type="predicted"/>
<organism evidence="2 3">
    <name type="scientific">Rubus argutus</name>
    <name type="common">Southern blackberry</name>
    <dbReference type="NCBI Taxonomy" id="59490"/>
    <lineage>
        <taxon>Eukaryota</taxon>
        <taxon>Viridiplantae</taxon>
        <taxon>Streptophyta</taxon>
        <taxon>Embryophyta</taxon>
        <taxon>Tracheophyta</taxon>
        <taxon>Spermatophyta</taxon>
        <taxon>Magnoliopsida</taxon>
        <taxon>eudicotyledons</taxon>
        <taxon>Gunneridae</taxon>
        <taxon>Pentapetalae</taxon>
        <taxon>rosids</taxon>
        <taxon>fabids</taxon>
        <taxon>Rosales</taxon>
        <taxon>Rosaceae</taxon>
        <taxon>Rosoideae</taxon>
        <taxon>Rosoideae incertae sedis</taxon>
        <taxon>Rubus</taxon>
    </lineage>
</organism>
<evidence type="ECO:0000313" key="2">
    <source>
        <dbReference type="EMBL" id="KAK9922330.1"/>
    </source>
</evidence>
<dbReference type="Gene3D" id="1.10.10.60">
    <property type="entry name" value="Homeodomain-like"/>
    <property type="match status" value="1"/>
</dbReference>
<dbReference type="InterPro" id="IPR009057">
    <property type="entry name" value="Homeodomain-like_sf"/>
</dbReference>
<dbReference type="SUPFAM" id="SSF46689">
    <property type="entry name" value="Homeodomain-like"/>
    <property type="match status" value="1"/>
</dbReference>
<accession>A0AAW1WE73</accession>
<comment type="subcellular location">
    <subcellularLocation>
        <location evidence="1">Nucleus</location>
    </subcellularLocation>
</comment>
<comment type="caution">
    <text evidence="2">The sequence shown here is derived from an EMBL/GenBank/DDBJ whole genome shotgun (WGS) entry which is preliminary data.</text>
</comment>
<dbReference type="GO" id="GO:0005634">
    <property type="term" value="C:nucleus"/>
    <property type="evidence" value="ECO:0007669"/>
    <property type="project" value="UniProtKB-SubCell"/>
</dbReference>
<evidence type="ECO:0000256" key="1">
    <source>
        <dbReference type="ARBA" id="ARBA00004123"/>
    </source>
</evidence>
<dbReference type="Proteomes" id="UP001457282">
    <property type="component" value="Unassembled WGS sequence"/>
</dbReference>
<dbReference type="AlphaFoldDB" id="A0AAW1WE73"/>
<dbReference type="EMBL" id="JBEDUW010000006">
    <property type="protein sequence ID" value="KAK9922330.1"/>
    <property type="molecule type" value="Genomic_DNA"/>
</dbReference>
<keyword evidence="3" id="KW-1185">Reference proteome</keyword>
<protein>
    <recommendedName>
        <fullName evidence="4">Homeobox domain-containing protein</fullName>
    </recommendedName>
</protein>
<dbReference type="CDD" id="cd00086">
    <property type="entry name" value="homeodomain"/>
    <property type="match status" value="1"/>
</dbReference>
<dbReference type="InterPro" id="IPR001356">
    <property type="entry name" value="HD"/>
</dbReference>
<name>A0AAW1WE73_RUBAR</name>
<dbReference type="GO" id="GO:0003677">
    <property type="term" value="F:DNA binding"/>
    <property type="evidence" value="ECO:0007669"/>
    <property type="project" value="InterPro"/>
</dbReference>
<sequence>MARRVTSFSDLLQLGTSECQIFEGLDEIISSSVLYSLVASTPIVPEPQPEPQPQMSIQAVEQPIFPETGPSHKRDPKNKRYSHMQIRVLENFIAAHPTPTYEQKVLLSQQIGLTMKKVNVQVDLKAQSSSHPM</sequence>
<evidence type="ECO:0008006" key="4">
    <source>
        <dbReference type="Google" id="ProtNLM"/>
    </source>
</evidence>
<gene>
    <name evidence="2" type="ORF">M0R45_030799</name>
</gene>
<evidence type="ECO:0000313" key="3">
    <source>
        <dbReference type="Proteomes" id="UP001457282"/>
    </source>
</evidence>
<reference evidence="2 3" key="1">
    <citation type="journal article" date="2023" name="G3 (Bethesda)">
        <title>A chromosome-length genome assembly and annotation of blackberry (Rubus argutus, cv. 'Hillquist').</title>
        <authorList>
            <person name="Bruna T."/>
            <person name="Aryal R."/>
            <person name="Dudchenko O."/>
            <person name="Sargent D.J."/>
            <person name="Mead D."/>
            <person name="Buti M."/>
            <person name="Cavallini A."/>
            <person name="Hytonen T."/>
            <person name="Andres J."/>
            <person name="Pham M."/>
            <person name="Weisz D."/>
            <person name="Mascagni F."/>
            <person name="Usai G."/>
            <person name="Natali L."/>
            <person name="Bassil N."/>
            <person name="Fernandez G.E."/>
            <person name="Lomsadze A."/>
            <person name="Armour M."/>
            <person name="Olukolu B."/>
            <person name="Poorten T."/>
            <person name="Britton C."/>
            <person name="Davik J."/>
            <person name="Ashrafi H."/>
            <person name="Aiden E.L."/>
            <person name="Borodovsky M."/>
            <person name="Worthington M."/>
        </authorList>
    </citation>
    <scope>NUCLEOTIDE SEQUENCE [LARGE SCALE GENOMIC DNA]</scope>
    <source>
        <strain evidence="2">PI 553951</strain>
    </source>
</reference>